<comment type="caution">
    <text evidence="1">The sequence shown here is derived from an EMBL/GenBank/DDBJ whole genome shotgun (WGS) entry which is preliminary data.</text>
</comment>
<evidence type="ECO:0000313" key="1">
    <source>
        <dbReference type="EMBL" id="GBE89777.1"/>
    </source>
</evidence>
<accession>A0A401H5R0</accession>
<reference evidence="1 2" key="1">
    <citation type="journal article" date="2018" name="Sci. Rep.">
        <title>Genome sequence of the cauliflower mushroom Sparassis crispa (Hanabiratake) and its association with beneficial usage.</title>
        <authorList>
            <person name="Kiyama R."/>
            <person name="Furutani Y."/>
            <person name="Kawaguchi K."/>
            <person name="Nakanishi T."/>
        </authorList>
    </citation>
    <scope>NUCLEOTIDE SEQUENCE [LARGE SCALE GENOMIC DNA]</scope>
</reference>
<protein>
    <submittedName>
        <fullName evidence="1">Uncharacterized protein</fullName>
    </submittedName>
</protein>
<name>A0A401H5R0_9APHY</name>
<dbReference type="GeneID" id="38786694"/>
<evidence type="ECO:0000313" key="2">
    <source>
        <dbReference type="Proteomes" id="UP000287166"/>
    </source>
</evidence>
<dbReference type="OrthoDB" id="2570975at2759"/>
<gene>
    <name evidence="1" type="ORF">SCP_1701020</name>
</gene>
<sequence length="265" mass="29868">MPDVKHEDVMAYAPDLARTPVELIRKGLPGMHRHVPPILLGVRCDPPKTVLRKVKGMSVPDSRLAECPTHIFAVYGPSWGSTSPADRYLQKLRARRLVTYYPIHALMFLAHCGNLPPIEDYRLRLAILHVTPPTATVEAASIIRVPLVPIYVPAPVAFQLLEHYIYFSNVPHLEAELLPSELPPPPRAPGIISHDDRVAAYAYALATQQDMTINRLSRHAKLVYRLYQNVVWLAVKDSGLWAAINFTWESLTSAMRMMQQWGMTV</sequence>
<dbReference type="Proteomes" id="UP000287166">
    <property type="component" value="Unassembled WGS sequence"/>
</dbReference>
<dbReference type="AlphaFoldDB" id="A0A401H5R0"/>
<dbReference type="RefSeq" id="XP_027620690.1">
    <property type="nucleotide sequence ID" value="XM_027764889.1"/>
</dbReference>
<keyword evidence="2" id="KW-1185">Reference proteome</keyword>
<dbReference type="EMBL" id="BFAD01000017">
    <property type="protein sequence ID" value="GBE89777.1"/>
    <property type="molecule type" value="Genomic_DNA"/>
</dbReference>
<organism evidence="1 2">
    <name type="scientific">Sparassis crispa</name>
    <dbReference type="NCBI Taxonomy" id="139825"/>
    <lineage>
        <taxon>Eukaryota</taxon>
        <taxon>Fungi</taxon>
        <taxon>Dikarya</taxon>
        <taxon>Basidiomycota</taxon>
        <taxon>Agaricomycotina</taxon>
        <taxon>Agaricomycetes</taxon>
        <taxon>Polyporales</taxon>
        <taxon>Sparassidaceae</taxon>
        <taxon>Sparassis</taxon>
    </lineage>
</organism>
<dbReference type="InParanoid" id="A0A401H5R0"/>
<proteinExistence type="predicted"/>